<accession>A0AA42ITC4</accession>
<gene>
    <name evidence="3" type="ORF">N5D93_00920</name>
</gene>
<dbReference type="PANTHER" id="PTHR43581:SF2">
    <property type="entry name" value="EXCINUCLEASE ATPASE SUBUNIT"/>
    <property type="match status" value="1"/>
</dbReference>
<dbReference type="GO" id="GO:0016887">
    <property type="term" value="F:ATP hydrolysis activity"/>
    <property type="evidence" value="ECO:0007669"/>
    <property type="project" value="InterPro"/>
</dbReference>
<dbReference type="InterPro" id="IPR038729">
    <property type="entry name" value="Rad50/SbcC_AAA"/>
</dbReference>
<dbReference type="Proteomes" id="UP001161094">
    <property type="component" value="Unassembled WGS sequence"/>
</dbReference>
<reference evidence="3" key="1">
    <citation type="submission" date="2022-09" db="EMBL/GenBank/DDBJ databases">
        <title>Intensive care unit water sources are persistently colonized with multi-drug resistant bacteria and are the site of extensive horizontal gene transfer of antibiotic resistance genes.</title>
        <authorList>
            <person name="Diorio-Toth L."/>
        </authorList>
    </citation>
    <scope>NUCLEOTIDE SEQUENCE</scope>
    <source>
        <strain evidence="3">GD03843</strain>
    </source>
</reference>
<dbReference type="CDD" id="cd00267">
    <property type="entry name" value="ABC_ATPase"/>
    <property type="match status" value="1"/>
</dbReference>
<sequence length="381" mass="41721">MISKLHLKNFIAFTDLSIDFSPGINIVIGENGTGKTQLLKAALALSGVEAHGEQTGEQLARKLCRLYHPLSGQVGALRRAGTKGKSVLKGTFASGQVITAKFYGKDTAAKVTATSGDAPAPAIFIPTKEVLSLVRGLTAEQPDLPTIERIFDDGYLDLASQLAKDGTSDLDAKVQLDPRFASIVPRLTNLIDGQYLLENGRFVFEAGCYEEKDTATRSKAQHAQMYRDSTEWRFVPSSKQHLSSGMTAEGFRKIGVLQRLLSNGSLNPGTTGPLLWDEPESNLNPKLMKDLVQVLLELARNGQQIILATHDYVLLKWFDLLMDKGKGDQVRFHVLSRDTDTGQVRRDSMDDYLAIEPNAIADTFNELMKAQVARKMGGLGK</sequence>
<dbReference type="GO" id="GO:0005524">
    <property type="term" value="F:ATP binding"/>
    <property type="evidence" value="ECO:0007669"/>
    <property type="project" value="InterPro"/>
</dbReference>
<name>A0AA42ITC4_9BURK</name>
<dbReference type="InterPro" id="IPR003959">
    <property type="entry name" value="ATPase_AAA_core"/>
</dbReference>
<dbReference type="InterPro" id="IPR051396">
    <property type="entry name" value="Bact_Antivir_Def_Nuclease"/>
</dbReference>
<dbReference type="GO" id="GO:0006302">
    <property type="term" value="P:double-strand break repair"/>
    <property type="evidence" value="ECO:0007669"/>
    <property type="project" value="InterPro"/>
</dbReference>
<dbReference type="AlphaFoldDB" id="A0AA42ITC4"/>
<proteinExistence type="predicted"/>
<feature type="domain" description="ATPase AAA-type core" evidence="1">
    <location>
        <begin position="230"/>
        <end position="315"/>
    </location>
</feature>
<dbReference type="EMBL" id="JAOCDZ010000001">
    <property type="protein sequence ID" value="MDH0734347.1"/>
    <property type="molecule type" value="Genomic_DNA"/>
</dbReference>
<dbReference type="Gene3D" id="3.40.50.300">
    <property type="entry name" value="P-loop containing nucleotide triphosphate hydrolases"/>
    <property type="match status" value="2"/>
</dbReference>
<protein>
    <submittedName>
        <fullName evidence="3">AAA family ATPase</fullName>
    </submittedName>
</protein>
<evidence type="ECO:0000313" key="3">
    <source>
        <dbReference type="EMBL" id="MDH0734347.1"/>
    </source>
</evidence>
<evidence type="ECO:0000313" key="4">
    <source>
        <dbReference type="Proteomes" id="UP001161094"/>
    </source>
</evidence>
<evidence type="ECO:0000259" key="1">
    <source>
        <dbReference type="Pfam" id="PF13304"/>
    </source>
</evidence>
<organism evidence="3 4">
    <name type="scientific">Achromobacter spanius</name>
    <dbReference type="NCBI Taxonomy" id="217203"/>
    <lineage>
        <taxon>Bacteria</taxon>
        <taxon>Pseudomonadati</taxon>
        <taxon>Pseudomonadota</taxon>
        <taxon>Betaproteobacteria</taxon>
        <taxon>Burkholderiales</taxon>
        <taxon>Alcaligenaceae</taxon>
        <taxon>Achromobacter</taxon>
    </lineage>
</organism>
<evidence type="ECO:0000259" key="2">
    <source>
        <dbReference type="Pfam" id="PF13476"/>
    </source>
</evidence>
<dbReference type="Pfam" id="PF13304">
    <property type="entry name" value="AAA_21"/>
    <property type="match status" value="1"/>
</dbReference>
<dbReference type="RefSeq" id="WP_279993486.1">
    <property type="nucleotide sequence ID" value="NZ_JAOCDZ010000001.1"/>
</dbReference>
<dbReference type="InterPro" id="IPR027417">
    <property type="entry name" value="P-loop_NTPase"/>
</dbReference>
<dbReference type="PANTHER" id="PTHR43581">
    <property type="entry name" value="ATP/GTP PHOSPHATASE"/>
    <property type="match status" value="1"/>
</dbReference>
<dbReference type="Pfam" id="PF13476">
    <property type="entry name" value="AAA_23"/>
    <property type="match status" value="1"/>
</dbReference>
<dbReference type="SUPFAM" id="SSF52540">
    <property type="entry name" value="P-loop containing nucleoside triphosphate hydrolases"/>
    <property type="match status" value="1"/>
</dbReference>
<comment type="caution">
    <text evidence="3">The sequence shown here is derived from an EMBL/GenBank/DDBJ whole genome shotgun (WGS) entry which is preliminary data.</text>
</comment>
<feature type="domain" description="Rad50/SbcC-type AAA" evidence="2">
    <location>
        <begin position="4"/>
        <end position="41"/>
    </location>
</feature>